<name>A0AC34G743_9BILA</name>
<sequence>MATKGDKSNVFKNCASKNDAQYYNLNLNETQTCLTLDTLSKSNSFNKNEGKITEDQKLSKDDSSGHLTLHISAYENSVDALNNSNEEDLTTTNKMNKYGKSWEDVKKICIDPSYFQDPFEFPRQQKDDQANDPEVMQFKASQKLRNPNLSENSK</sequence>
<evidence type="ECO:0000313" key="1">
    <source>
        <dbReference type="Proteomes" id="UP000887579"/>
    </source>
</evidence>
<organism evidence="1 2">
    <name type="scientific">Panagrolaimus sp. ES5</name>
    <dbReference type="NCBI Taxonomy" id="591445"/>
    <lineage>
        <taxon>Eukaryota</taxon>
        <taxon>Metazoa</taxon>
        <taxon>Ecdysozoa</taxon>
        <taxon>Nematoda</taxon>
        <taxon>Chromadorea</taxon>
        <taxon>Rhabditida</taxon>
        <taxon>Tylenchina</taxon>
        <taxon>Panagrolaimomorpha</taxon>
        <taxon>Panagrolaimoidea</taxon>
        <taxon>Panagrolaimidae</taxon>
        <taxon>Panagrolaimus</taxon>
    </lineage>
</organism>
<dbReference type="WBParaSite" id="ES5_v2.g25479.t1">
    <property type="protein sequence ID" value="ES5_v2.g25479.t1"/>
    <property type="gene ID" value="ES5_v2.g25479"/>
</dbReference>
<proteinExistence type="predicted"/>
<dbReference type="Proteomes" id="UP000887579">
    <property type="component" value="Unplaced"/>
</dbReference>
<evidence type="ECO:0000313" key="2">
    <source>
        <dbReference type="WBParaSite" id="ES5_v2.g25479.t1"/>
    </source>
</evidence>
<protein>
    <submittedName>
        <fullName evidence="2">Uncharacterized protein</fullName>
    </submittedName>
</protein>
<reference evidence="2" key="1">
    <citation type="submission" date="2022-11" db="UniProtKB">
        <authorList>
            <consortium name="WormBaseParasite"/>
        </authorList>
    </citation>
    <scope>IDENTIFICATION</scope>
</reference>
<accession>A0AC34G743</accession>